<evidence type="ECO:0000256" key="4">
    <source>
        <dbReference type="SAM" id="Phobius"/>
    </source>
</evidence>
<evidence type="ECO:0000259" key="5">
    <source>
        <dbReference type="Pfam" id="PF17874"/>
    </source>
</evidence>
<protein>
    <recommendedName>
        <fullName evidence="5">MalT-like TPR region domain-containing protein</fullName>
    </recommendedName>
</protein>
<dbReference type="InterPro" id="IPR041617">
    <property type="entry name" value="TPR_MalT"/>
</dbReference>
<name>A0A2T1C5A5_9CYAN</name>
<dbReference type="RefSeq" id="WP_106288209.1">
    <property type="nucleotide sequence ID" value="NZ_CAWNTC010000002.1"/>
</dbReference>
<keyword evidence="4" id="KW-0472">Membrane</keyword>
<keyword evidence="1" id="KW-0677">Repeat</keyword>
<sequence length="458" mass="50667">MNTANYSPAKPQKTINRRFKKIGLVALPLVAIALIAIPYFSQKSGNSPYRYPFEASSPGTNTVRLEKEIAFYQKKIAQDPESALNQAFLAGTYLKMARATGEASWYLLAENTAQQSLAKMPFDNEAAIATLARVALARHDFKQALNLVKPISKSENTLPVLVTANLALGELSEAKQAANALVNRIPSLGNLTLRGLVEVSTGEDEAALQDLQQAIALEEPEETGSSVWARTLLGRLYYKQGKLKEAEELYQESLRILPQYPPGLLNLAQLAIRQGRYEEAEKLYSQIYLTLQKSPTIYDHVVLRAMARVKDLQGKTQEAQALRNQAETRLRQDLTGFGHQRELAQLLLERGNPKDIQEAVSLMQTELKNRQDAETLDTWAWALGSAKRWQEAETAINTAIKSGVKDPSIFQRAATISQALGKQQAATNYLEKVKQTDPTFDRQAEQASGLGVGLSVLN</sequence>
<dbReference type="InterPro" id="IPR019734">
    <property type="entry name" value="TPR_rpt"/>
</dbReference>
<dbReference type="PANTHER" id="PTHR45641:SF19">
    <property type="entry name" value="NEPHROCYSTIN-3"/>
    <property type="match status" value="1"/>
</dbReference>
<dbReference type="Proteomes" id="UP000238762">
    <property type="component" value="Unassembled WGS sequence"/>
</dbReference>
<dbReference type="AlphaFoldDB" id="A0A2T1C5A5"/>
<dbReference type="InterPro" id="IPR011990">
    <property type="entry name" value="TPR-like_helical_dom_sf"/>
</dbReference>
<evidence type="ECO:0000256" key="3">
    <source>
        <dbReference type="PROSITE-ProRule" id="PRU00339"/>
    </source>
</evidence>
<feature type="domain" description="MalT-like TPR region" evidence="5">
    <location>
        <begin position="160"/>
        <end position="378"/>
    </location>
</feature>
<dbReference type="PANTHER" id="PTHR45641">
    <property type="entry name" value="TETRATRICOPEPTIDE REPEAT PROTEIN (AFU_ORTHOLOGUE AFUA_6G03870)"/>
    <property type="match status" value="1"/>
</dbReference>
<dbReference type="SUPFAM" id="SSF48452">
    <property type="entry name" value="TPR-like"/>
    <property type="match status" value="1"/>
</dbReference>
<evidence type="ECO:0000313" key="7">
    <source>
        <dbReference type="Proteomes" id="UP000238762"/>
    </source>
</evidence>
<keyword evidence="4" id="KW-0812">Transmembrane</keyword>
<reference evidence="6 7" key="2">
    <citation type="submission" date="2018-03" db="EMBL/GenBank/DDBJ databases">
        <title>The ancient ancestry and fast evolution of plastids.</title>
        <authorList>
            <person name="Moore K.R."/>
            <person name="Magnabosco C."/>
            <person name="Momper L."/>
            <person name="Gold D.A."/>
            <person name="Bosak T."/>
            <person name="Fournier G.P."/>
        </authorList>
    </citation>
    <scope>NUCLEOTIDE SEQUENCE [LARGE SCALE GENOMIC DNA]</scope>
    <source>
        <strain evidence="6 7">CCAP 1448/3</strain>
    </source>
</reference>
<dbReference type="Gene3D" id="1.25.40.10">
    <property type="entry name" value="Tetratricopeptide repeat domain"/>
    <property type="match status" value="3"/>
</dbReference>
<proteinExistence type="predicted"/>
<dbReference type="SMART" id="SM00028">
    <property type="entry name" value="TPR"/>
    <property type="match status" value="5"/>
</dbReference>
<evidence type="ECO:0000313" key="6">
    <source>
        <dbReference type="EMBL" id="PSB03436.1"/>
    </source>
</evidence>
<feature type="transmembrane region" description="Helical" evidence="4">
    <location>
        <begin position="21"/>
        <end position="40"/>
    </location>
</feature>
<dbReference type="OrthoDB" id="439209at2"/>
<gene>
    <name evidence="6" type="ORF">C7B64_08475</name>
</gene>
<keyword evidence="4" id="KW-1133">Transmembrane helix</keyword>
<dbReference type="PROSITE" id="PS50005">
    <property type="entry name" value="TPR"/>
    <property type="match status" value="1"/>
</dbReference>
<keyword evidence="2 3" id="KW-0802">TPR repeat</keyword>
<keyword evidence="7" id="KW-1185">Reference proteome</keyword>
<reference evidence="6 7" key="1">
    <citation type="submission" date="2018-02" db="EMBL/GenBank/DDBJ databases">
        <authorList>
            <person name="Cohen D.B."/>
            <person name="Kent A.D."/>
        </authorList>
    </citation>
    <scope>NUCLEOTIDE SEQUENCE [LARGE SCALE GENOMIC DNA]</scope>
    <source>
        <strain evidence="6 7">CCAP 1448/3</strain>
    </source>
</reference>
<accession>A0A2T1C5A5</accession>
<comment type="caution">
    <text evidence="6">The sequence shown here is derived from an EMBL/GenBank/DDBJ whole genome shotgun (WGS) entry which is preliminary data.</text>
</comment>
<organism evidence="6 7">
    <name type="scientific">Merismopedia glauca CCAP 1448/3</name>
    <dbReference type="NCBI Taxonomy" id="1296344"/>
    <lineage>
        <taxon>Bacteria</taxon>
        <taxon>Bacillati</taxon>
        <taxon>Cyanobacteriota</taxon>
        <taxon>Cyanophyceae</taxon>
        <taxon>Synechococcales</taxon>
        <taxon>Merismopediaceae</taxon>
        <taxon>Merismopedia</taxon>
    </lineage>
</organism>
<dbReference type="Pfam" id="PF17874">
    <property type="entry name" value="TPR_MalT"/>
    <property type="match status" value="1"/>
</dbReference>
<evidence type="ECO:0000256" key="1">
    <source>
        <dbReference type="ARBA" id="ARBA00022737"/>
    </source>
</evidence>
<feature type="repeat" description="TPR" evidence="3">
    <location>
        <begin position="227"/>
        <end position="260"/>
    </location>
</feature>
<dbReference type="EMBL" id="PVWJ01000032">
    <property type="protein sequence ID" value="PSB03436.1"/>
    <property type="molecule type" value="Genomic_DNA"/>
</dbReference>
<evidence type="ECO:0000256" key="2">
    <source>
        <dbReference type="ARBA" id="ARBA00022803"/>
    </source>
</evidence>